<feature type="binding site" evidence="2">
    <location>
        <position position="61"/>
    </location>
    <ligand>
        <name>Fe cation</name>
        <dbReference type="ChEBI" id="CHEBI:24875"/>
    </ligand>
</feature>
<evidence type="ECO:0000313" key="7">
    <source>
        <dbReference type="Proteomes" id="UP001431209"/>
    </source>
</evidence>
<gene>
    <name evidence="6" type="ORF">AKO1_003884</name>
</gene>
<protein>
    <submittedName>
        <fullName evidence="6">Quercetin dioxygenase</fullName>
    </submittedName>
</protein>
<dbReference type="Pfam" id="PF02678">
    <property type="entry name" value="Pirin"/>
    <property type="match status" value="1"/>
</dbReference>
<keyword evidence="2" id="KW-0408">Iron</keyword>
<evidence type="ECO:0000259" key="5">
    <source>
        <dbReference type="Pfam" id="PF17954"/>
    </source>
</evidence>
<dbReference type="Pfam" id="PF17954">
    <property type="entry name" value="Pirin_C_2"/>
    <property type="match status" value="1"/>
</dbReference>
<dbReference type="InterPro" id="IPR012093">
    <property type="entry name" value="Pirin"/>
</dbReference>
<evidence type="ECO:0000256" key="2">
    <source>
        <dbReference type="PIRSR" id="PIRSR006232-1"/>
    </source>
</evidence>
<evidence type="ECO:0000256" key="1">
    <source>
        <dbReference type="ARBA" id="ARBA00008416"/>
    </source>
</evidence>
<comment type="cofactor">
    <cofactor evidence="2">
        <name>Fe cation</name>
        <dbReference type="ChEBI" id="CHEBI:24875"/>
    </cofactor>
    <text evidence="2">Binds 1 Fe cation per subunit.</text>
</comment>
<keyword evidence="6" id="KW-0223">Dioxygenase</keyword>
<dbReference type="InterPro" id="IPR041602">
    <property type="entry name" value="Quercetinase_C"/>
</dbReference>
<feature type="binding site" evidence="2">
    <location>
        <position position="107"/>
    </location>
    <ligand>
        <name>Fe cation</name>
        <dbReference type="ChEBI" id="CHEBI:24875"/>
    </ligand>
</feature>
<dbReference type="GO" id="GO:0051213">
    <property type="term" value="F:dioxygenase activity"/>
    <property type="evidence" value="ECO:0007669"/>
    <property type="project" value="UniProtKB-KW"/>
</dbReference>
<comment type="similarity">
    <text evidence="1 3">Belongs to the pirin family.</text>
</comment>
<keyword evidence="7" id="KW-1185">Reference proteome</keyword>
<dbReference type="PIRSF" id="PIRSF006232">
    <property type="entry name" value="Pirin"/>
    <property type="match status" value="1"/>
</dbReference>
<accession>A0AAW2ZHH8</accession>
<feature type="domain" description="Pirin N-terminal" evidence="4">
    <location>
        <begin position="13"/>
        <end position="123"/>
    </location>
</feature>
<dbReference type="InterPro" id="IPR011051">
    <property type="entry name" value="RmlC_Cupin_sf"/>
</dbReference>
<dbReference type="CDD" id="cd02910">
    <property type="entry name" value="cupin_Yhhw_N"/>
    <property type="match status" value="1"/>
</dbReference>
<evidence type="ECO:0000313" key="6">
    <source>
        <dbReference type="EMBL" id="KAL0488803.1"/>
    </source>
</evidence>
<feature type="binding site" evidence="2">
    <location>
        <position position="63"/>
    </location>
    <ligand>
        <name>Fe cation</name>
        <dbReference type="ChEBI" id="CHEBI:24875"/>
    </ligand>
</feature>
<dbReference type="PANTHER" id="PTHR43212:SF3">
    <property type="entry name" value="QUERCETIN 2,3-DIOXYGENASE"/>
    <property type="match status" value="1"/>
</dbReference>
<dbReference type="AlphaFoldDB" id="A0AAW2ZHH8"/>
<dbReference type="SUPFAM" id="SSF51182">
    <property type="entry name" value="RmlC-like cupins"/>
    <property type="match status" value="1"/>
</dbReference>
<feature type="binding site" evidence="2">
    <location>
        <position position="105"/>
    </location>
    <ligand>
        <name>Fe cation</name>
        <dbReference type="ChEBI" id="CHEBI:24875"/>
    </ligand>
</feature>
<dbReference type="InterPro" id="IPR014710">
    <property type="entry name" value="RmlC-like_jellyroll"/>
</dbReference>
<dbReference type="InterPro" id="IPR003829">
    <property type="entry name" value="Pirin_N_dom"/>
</dbReference>
<dbReference type="GO" id="GO:0046872">
    <property type="term" value="F:metal ion binding"/>
    <property type="evidence" value="ECO:0007669"/>
    <property type="project" value="UniProtKB-KW"/>
</dbReference>
<dbReference type="PANTHER" id="PTHR43212">
    <property type="entry name" value="QUERCETIN 2,3-DIOXYGENASE"/>
    <property type="match status" value="1"/>
</dbReference>
<evidence type="ECO:0000256" key="3">
    <source>
        <dbReference type="RuleBase" id="RU003457"/>
    </source>
</evidence>
<sequence>MSKAILKVIRSKERGHAYHGWLDSYHTFSFANYHNPQMMGFGSLRVINEDRVTPKEGFGTHPHQEYEIYSYIVSGELEHRDSMNNVETLKRGDIQFTSAGTGISHSEYNRHSSKTVHFLQIWVKPSVSRLKPSYSTKHFSDEMKLNQLRPLVSPLGEAAGCIKINQDVHTSASILEKDKKVEFDVRENRKALLQVITTAPDVKLKVNSLGEEHVLSGGDVLLVTGTTFSDTKLEITGGSETNTEFLLFDIGK</sequence>
<evidence type="ECO:0000259" key="4">
    <source>
        <dbReference type="Pfam" id="PF02678"/>
    </source>
</evidence>
<dbReference type="EMBL" id="JAOPGA020001475">
    <property type="protein sequence ID" value="KAL0488803.1"/>
    <property type="molecule type" value="Genomic_DNA"/>
</dbReference>
<comment type="caution">
    <text evidence="6">The sequence shown here is derived from an EMBL/GenBank/DDBJ whole genome shotgun (WGS) entry which is preliminary data.</text>
</comment>
<keyword evidence="6" id="KW-0560">Oxidoreductase</keyword>
<keyword evidence="2" id="KW-0479">Metal-binding</keyword>
<dbReference type="Gene3D" id="2.60.120.10">
    <property type="entry name" value="Jelly Rolls"/>
    <property type="match status" value="2"/>
</dbReference>
<dbReference type="Proteomes" id="UP001431209">
    <property type="component" value="Unassembled WGS sequence"/>
</dbReference>
<organism evidence="6 7">
    <name type="scientific">Acrasis kona</name>
    <dbReference type="NCBI Taxonomy" id="1008807"/>
    <lineage>
        <taxon>Eukaryota</taxon>
        <taxon>Discoba</taxon>
        <taxon>Heterolobosea</taxon>
        <taxon>Tetramitia</taxon>
        <taxon>Eutetramitia</taxon>
        <taxon>Acrasidae</taxon>
        <taxon>Acrasis</taxon>
    </lineage>
</organism>
<feature type="domain" description="Quercetin 2,3-dioxygenase C-terminal cupin" evidence="5">
    <location>
        <begin position="152"/>
        <end position="250"/>
    </location>
</feature>
<proteinExistence type="inferred from homology"/>
<name>A0AAW2ZHH8_9EUKA</name>
<reference evidence="6 7" key="1">
    <citation type="submission" date="2024-03" db="EMBL/GenBank/DDBJ databases">
        <title>The Acrasis kona genome and developmental transcriptomes reveal deep origins of eukaryotic multicellular pathways.</title>
        <authorList>
            <person name="Sheikh S."/>
            <person name="Fu C.-J."/>
            <person name="Brown M.W."/>
            <person name="Baldauf S.L."/>
        </authorList>
    </citation>
    <scope>NUCLEOTIDE SEQUENCE [LARGE SCALE GENOMIC DNA]</scope>
    <source>
        <strain evidence="6 7">ATCC MYA-3509</strain>
    </source>
</reference>